<evidence type="ECO:0000256" key="5">
    <source>
        <dbReference type="ARBA" id="ARBA00023136"/>
    </source>
</evidence>
<organism evidence="8 9">
    <name type="scientific">Mycena chlorophos</name>
    <name type="common">Agaric fungus</name>
    <name type="synonym">Agaricus chlorophos</name>
    <dbReference type="NCBI Taxonomy" id="658473"/>
    <lineage>
        <taxon>Eukaryota</taxon>
        <taxon>Fungi</taxon>
        <taxon>Dikarya</taxon>
        <taxon>Basidiomycota</taxon>
        <taxon>Agaricomycotina</taxon>
        <taxon>Agaricomycetes</taxon>
        <taxon>Agaricomycetidae</taxon>
        <taxon>Agaricales</taxon>
        <taxon>Marasmiineae</taxon>
        <taxon>Mycenaceae</taxon>
        <taxon>Mycena</taxon>
    </lineage>
</organism>
<dbReference type="PANTHER" id="PTHR33387">
    <property type="entry name" value="RMLC-LIKE JELLY ROLL FOLD PROTEIN"/>
    <property type="match status" value="1"/>
</dbReference>
<dbReference type="InterPro" id="IPR000612">
    <property type="entry name" value="PMP3"/>
</dbReference>
<gene>
    <name evidence="8" type="ORF">MCHLO_11613</name>
</gene>
<dbReference type="CDD" id="cd06121">
    <property type="entry name" value="cupin_YML079wp"/>
    <property type="match status" value="1"/>
</dbReference>
<dbReference type="PANTHER" id="PTHR33387:SF3">
    <property type="entry name" value="DUF985 DOMAIN-CONTAINING PROTEIN"/>
    <property type="match status" value="1"/>
</dbReference>
<dbReference type="InterPro" id="IPR014710">
    <property type="entry name" value="RmlC-like_jellyroll"/>
</dbReference>
<evidence type="ECO:0000256" key="3">
    <source>
        <dbReference type="ARBA" id="ARBA00022692"/>
    </source>
</evidence>
<evidence type="ECO:0000259" key="7">
    <source>
        <dbReference type="Pfam" id="PF06172"/>
    </source>
</evidence>
<feature type="transmembrane region" description="Helical" evidence="6">
    <location>
        <begin position="30"/>
        <end position="53"/>
    </location>
</feature>
<protein>
    <recommendedName>
        <fullName evidence="7">DUF985 domain-containing protein</fullName>
    </recommendedName>
</protein>
<dbReference type="PROSITE" id="PS51257">
    <property type="entry name" value="PROKAR_LIPOPROTEIN"/>
    <property type="match status" value="1"/>
</dbReference>
<name>A0ABQ0LUQ2_MYCCL</name>
<evidence type="ECO:0000256" key="6">
    <source>
        <dbReference type="SAM" id="Phobius"/>
    </source>
</evidence>
<comment type="similarity">
    <text evidence="2">Belongs to the UPF0057 (PMP3) family.</text>
</comment>
<sequence>MKGSDFLLIVVAILFPPVSTFFIAGCGVDLLIGVLLTIVGYVPGLIHSLWLIYRKMEAEERFGQERFVYIGYATRSNRRRPVNSSFSECVLATILRVSAWDFPLLQQLGLIRHPEGGYYLETDRRGEEVASPFASGGQRSLATSIYYLLDWNSPGGVIHMNKSVTYHVLHQGRAEYILITPGNPPVVERKVIGAGPGETRMLFVGSNVWKMSRLLPEDVERAKTDEQKRALSCLITEVVTPGFHWEDHKFLTKGTLGELPDKHVIVPFYLLLFLAMILSHLARRDVDVSWYSPTSDDIYGPGDNILAKWSTATQLQPIFQLCTLRNGGSQLGDCSDVLSTAVMQADGLFQSVITVPDIPSNAKYCLAADIGAGKKLQSPIFRLNTHGASVAPGPAFDTNAQAQAPLQPFSIISTTPATSVSSFSTVASFYSSSSSPLSTFDPAVLSSHPSTQPTAYVIPLSVVGALVCLAGILFMRCRRKTVVPPLPAPRMDDGPAKHLDLQRTPSEPICIQPAYAPTYTAKPPRLPPLAITCNEPATHAVLSEYMLPSPPMISASVSTPRCLLPAPQRLYLRDETPASHPLGTPPAEREERELYARVESKLNQNAYGHGAWV</sequence>
<dbReference type="EMBL" id="DF848767">
    <property type="protein sequence ID" value="GAT54788.1"/>
    <property type="molecule type" value="Genomic_DNA"/>
</dbReference>
<reference evidence="8" key="1">
    <citation type="submission" date="2014-09" db="EMBL/GenBank/DDBJ databases">
        <title>Genome sequence of the luminous mushroom Mycena chlorophos for searching fungal bioluminescence genes.</title>
        <authorList>
            <person name="Tanaka Y."/>
            <person name="Kasuga D."/>
            <person name="Oba Y."/>
            <person name="Hase S."/>
            <person name="Sato K."/>
            <person name="Oba Y."/>
            <person name="Sakakibara Y."/>
        </authorList>
    </citation>
    <scope>NUCLEOTIDE SEQUENCE</scope>
</reference>
<keyword evidence="3 6" id="KW-0812">Transmembrane</keyword>
<evidence type="ECO:0000313" key="9">
    <source>
        <dbReference type="Proteomes" id="UP000815677"/>
    </source>
</evidence>
<dbReference type="InterPro" id="IPR011051">
    <property type="entry name" value="RmlC_Cupin_sf"/>
</dbReference>
<feature type="transmembrane region" description="Helical" evidence="6">
    <location>
        <begin position="456"/>
        <end position="475"/>
    </location>
</feature>
<proteinExistence type="inferred from homology"/>
<comment type="subcellular location">
    <subcellularLocation>
        <location evidence="1">Membrane</location>
    </subcellularLocation>
</comment>
<dbReference type="Pfam" id="PF01679">
    <property type="entry name" value="Pmp3"/>
    <property type="match status" value="1"/>
</dbReference>
<keyword evidence="9" id="KW-1185">Reference proteome</keyword>
<accession>A0ABQ0LUQ2</accession>
<dbReference type="Pfam" id="PF06172">
    <property type="entry name" value="Cupin_5"/>
    <property type="match status" value="1"/>
</dbReference>
<evidence type="ECO:0000256" key="1">
    <source>
        <dbReference type="ARBA" id="ARBA00004370"/>
    </source>
</evidence>
<dbReference type="SUPFAM" id="SSF51182">
    <property type="entry name" value="RmlC-like cupins"/>
    <property type="match status" value="1"/>
</dbReference>
<feature type="domain" description="DUF985" evidence="7">
    <location>
        <begin position="104"/>
        <end position="250"/>
    </location>
</feature>
<dbReference type="InterPro" id="IPR009327">
    <property type="entry name" value="Cupin_DUF985"/>
</dbReference>
<evidence type="ECO:0000256" key="4">
    <source>
        <dbReference type="ARBA" id="ARBA00022989"/>
    </source>
</evidence>
<dbReference type="Gene3D" id="2.60.120.10">
    <property type="entry name" value="Jelly Rolls"/>
    <property type="match status" value="1"/>
</dbReference>
<feature type="transmembrane region" description="Helical" evidence="6">
    <location>
        <begin position="264"/>
        <end position="282"/>
    </location>
</feature>
<dbReference type="Proteomes" id="UP000815677">
    <property type="component" value="Unassembled WGS sequence"/>
</dbReference>
<evidence type="ECO:0000313" key="8">
    <source>
        <dbReference type="EMBL" id="GAT54788.1"/>
    </source>
</evidence>
<dbReference type="InterPro" id="IPR039935">
    <property type="entry name" value="YML079W-like"/>
</dbReference>
<keyword evidence="5 6" id="KW-0472">Membrane</keyword>
<keyword evidence="4 6" id="KW-1133">Transmembrane helix</keyword>
<evidence type="ECO:0000256" key="2">
    <source>
        <dbReference type="ARBA" id="ARBA00009530"/>
    </source>
</evidence>